<proteinExistence type="inferred from homology"/>
<dbReference type="InterPro" id="IPR013763">
    <property type="entry name" value="Cyclin-like_dom"/>
</dbReference>
<sequence>MLASAAAASAEGSTAAAHRQSLQWLFAPEDLALTPSVRAGIAPETERALRAKGVSHIFRIGESLRCGLHVLSTAALFFHRFYMRRALLPPGTRSASARDTFAIHELAPAALWLACKVEESHRRVKDVVEYTMMLNDKTPDGLRAQEKGEWRVDQSSREFGLWRDSICYCETAILEALCFDLIVDCPHYHLTTAARLLGASWNVTHLAAERLTNLFFSALVTCWDAPILAACAFEFACREVGIDPATFSTPAEYRCGDEPSQGWLDAFDVDATELDDALPRVADFLAEHALHPTHRTAGPSAGGSALPSTAVTPRARTDGSAPITSLGGTPLGFAGLSDPATPAAATAQAALAANPPPASLLAPVAGPSHAKAPGPGFSPSSPSTHARPPSRHGSAPTGAFPPAFGAATGPSRLDDTRLQERANAVAPSATAAESATAAPSTSAYVPLSPPGLRSATPEGPARKDHPPPAAAPPTVADTGSLRLSSSDAAGSTGETLPSTSVKRPPAPSPPSSDRVQRRRIDVEEREEGESSEEEGAL</sequence>
<feature type="compositionally biased region" description="Low complexity" evidence="2">
    <location>
        <begin position="393"/>
        <end position="411"/>
    </location>
</feature>
<dbReference type="GO" id="GO:0006357">
    <property type="term" value="P:regulation of transcription by RNA polymerase II"/>
    <property type="evidence" value="ECO:0007669"/>
    <property type="project" value="InterPro"/>
</dbReference>
<dbReference type="InterPro" id="IPR006671">
    <property type="entry name" value="Cyclin_N"/>
</dbReference>
<keyword evidence="1" id="KW-0195">Cyclin</keyword>
<feature type="domain" description="Cyclin-like" evidence="3">
    <location>
        <begin position="55"/>
        <end position="175"/>
    </location>
</feature>
<keyword evidence="5" id="KW-1185">Reference proteome</keyword>
<dbReference type="PANTHER" id="PTHR10026">
    <property type="entry name" value="CYCLIN"/>
    <property type="match status" value="1"/>
</dbReference>
<protein>
    <recommendedName>
        <fullName evidence="3">Cyclin-like domain-containing protein</fullName>
    </recommendedName>
</protein>
<evidence type="ECO:0000259" key="3">
    <source>
        <dbReference type="SMART" id="SM00385"/>
    </source>
</evidence>
<feature type="region of interest" description="Disordered" evidence="2">
    <location>
        <begin position="293"/>
        <end position="326"/>
    </location>
</feature>
<gene>
    <name evidence="4" type="ORF">FA09DRAFT_325234</name>
</gene>
<dbReference type="EMBL" id="KZ819290">
    <property type="protein sequence ID" value="PWN98955.1"/>
    <property type="molecule type" value="Genomic_DNA"/>
</dbReference>
<evidence type="ECO:0000256" key="1">
    <source>
        <dbReference type="RuleBase" id="RU000383"/>
    </source>
</evidence>
<evidence type="ECO:0000313" key="4">
    <source>
        <dbReference type="EMBL" id="PWN98955.1"/>
    </source>
</evidence>
<dbReference type="RefSeq" id="XP_025599234.1">
    <property type="nucleotide sequence ID" value="XM_025741158.1"/>
</dbReference>
<dbReference type="Gene3D" id="1.10.472.10">
    <property type="entry name" value="Cyclin-like"/>
    <property type="match status" value="1"/>
</dbReference>
<feature type="compositionally biased region" description="Low complexity" evidence="2">
    <location>
        <begin position="422"/>
        <end position="443"/>
    </location>
</feature>
<feature type="compositionally biased region" description="Low complexity" evidence="2">
    <location>
        <begin position="360"/>
        <end position="383"/>
    </location>
</feature>
<name>A0A316ZF32_9BASI</name>
<dbReference type="AlphaFoldDB" id="A0A316ZF32"/>
<organism evidence="4 5">
    <name type="scientific">Tilletiopsis washingtonensis</name>
    <dbReference type="NCBI Taxonomy" id="58919"/>
    <lineage>
        <taxon>Eukaryota</taxon>
        <taxon>Fungi</taxon>
        <taxon>Dikarya</taxon>
        <taxon>Basidiomycota</taxon>
        <taxon>Ustilaginomycotina</taxon>
        <taxon>Exobasidiomycetes</taxon>
        <taxon>Entylomatales</taxon>
        <taxon>Entylomatales incertae sedis</taxon>
        <taxon>Tilletiopsis</taxon>
    </lineage>
</organism>
<dbReference type="Proteomes" id="UP000245946">
    <property type="component" value="Unassembled WGS sequence"/>
</dbReference>
<dbReference type="Pfam" id="PF00134">
    <property type="entry name" value="Cyclin_N"/>
    <property type="match status" value="1"/>
</dbReference>
<feature type="compositionally biased region" description="Polar residues" evidence="2">
    <location>
        <begin position="481"/>
        <end position="501"/>
    </location>
</feature>
<reference evidence="4 5" key="1">
    <citation type="journal article" date="2018" name="Mol. Biol. Evol.">
        <title>Broad Genomic Sampling Reveals a Smut Pathogenic Ancestry of the Fungal Clade Ustilaginomycotina.</title>
        <authorList>
            <person name="Kijpornyongpan T."/>
            <person name="Mondo S.J."/>
            <person name="Barry K."/>
            <person name="Sandor L."/>
            <person name="Lee J."/>
            <person name="Lipzen A."/>
            <person name="Pangilinan J."/>
            <person name="LaButti K."/>
            <person name="Hainaut M."/>
            <person name="Henrissat B."/>
            <person name="Grigoriev I.V."/>
            <person name="Spatafora J.W."/>
            <person name="Aime M.C."/>
        </authorList>
    </citation>
    <scope>NUCLEOTIDE SEQUENCE [LARGE SCALE GENOMIC DNA]</scope>
    <source>
        <strain evidence="4 5">MCA 4186</strain>
    </source>
</reference>
<feature type="region of interest" description="Disordered" evidence="2">
    <location>
        <begin position="360"/>
        <end position="537"/>
    </location>
</feature>
<dbReference type="OrthoDB" id="25002at2759"/>
<dbReference type="SMART" id="SM00385">
    <property type="entry name" value="CYCLIN"/>
    <property type="match status" value="1"/>
</dbReference>
<dbReference type="GO" id="GO:0016538">
    <property type="term" value="F:cyclin-dependent protein serine/threonine kinase regulator activity"/>
    <property type="evidence" value="ECO:0007669"/>
    <property type="project" value="InterPro"/>
</dbReference>
<dbReference type="GeneID" id="37268702"/>
<accession>A0A316ZF32</accession>
<evidence type="ECO:0000313" key="5">
    <source>
        <dbReference type="Proteomes" id="UP000245946"/>
    </source>
</evidence>
<dbReference type="InterPro" id="IPR036915">
    <property type="entry name" value="Cyclin-like_sf"/>
</dbReference>
<feature type="compositionally biased region" description="Acidic residues" evidence="2">
    <location>
        <begin position="523"/>
        <end position="537"/>
    </location>
</feature>
<dbReference type="InterPro" id="IPR043198">
    <property type="entry name" value="Cyclin/Ssn8"/>
</dbReference>
<comment type="similarity">
    <text evidence="1">Belongs to the cyclin family.</text>
</comment>
<evidence type="ECO:0000256" key="2">
    <source>
        <dbReference type="SAM" id="MobiDB-lite"/>
    </source>
</evidence>
<dbReference type="STRING" id="58919.A0A316ZF32"/>
<dbReference type="SUPFAM" id="SSF47954">
    <property type="entry name" value="Cyclin-like"/>
    <property type="match status" value="2"/>
</dbReference>